<evidence type="ECO:0000256" key="1">
    <source>
        <dbReference type="PROSITE-ProRule" id="PRU00339"/>
    </source>
</evidence>
<gene>
    <name evidence="2" type="ORF">LARV_00584</name>
</gene>
<sequence length="612" mass="67977">MVTKMTLPQNKSALLVSSAILLRQAGYDLKAIEVLQDAIHDDPGFAPAYVLLGALYQATSSDAQAEIFFRKALEIEPDNTEALQGLGLFLISQNRYSEALPYLEKHLQKNPTDSLSLDGLLEAFHHLPGREEKIQVTLKTAWEQSKNTEFGIRYGRYLLDQGDPQEARNVLTAVVEISTTARTLSELALTCLLTNDCIYATHLLQKAVEIDPQFDRAWRGLAQCYNEARNFDKGLEAAERAIAINPNHYRNWQAKSDVLLSLGQFDQALLASQKGIEIIHSKAEGKAEAEPVLAVLYLQRFAAFIRLGHLENAVAEMTLARQEIPNDHRFYQYPVEILSTTNQANQALEILDSVSNPDLMERLAALKFKVLHQLGRSQEALNFIRPYLEKKSEERLNVLADIGADFYQHGLSEPAIAVYRQLVDLKPNDGRFSSNLGYFLIEKGETTQAEELLIQVADHPKVGLFGEIAHCDLAYLYNITGAYEKSRKASAAVLESKYRKEEAMLRVSFWVNGKMQPDPISIPGRLMTLEDAARACGAAAAMAATQITRAQSIVEDLRKDSANKSLVGMIAGCVEAAKGDLSAAIETWNQVLNAVNNTPDESALRAWMVLSK</sequence>
<dbReference type="PROSITE" id="PS50005">
    <property type="entry name" value="TPR"/>
    <property type="match status" value="4"/>
</dbReference>
<feature type="repeat" description="TPR" evidence="1">
    <location>
        <begin position="46"/>
        <end position="79"/>
    </location>
</feature>
<dbReference type="Proteomes" id="UP000055060">
    <property type="component" value="Unassembled WGS sequence"/>
</dbReference>
<organism evidence="2">
    <name type="scientific">Longilinea arvoryzae</name>
    <dbReference type="NCBI Taxonomy" id="360412"/>
    <lineage>
        <taxon>Bacteria</taxon>
        <taxon>Bacillati</taxon>
        <taxon>Chloroflexota</taxon>
        <taxon>Anaerolineae</taxon>
        <taxon>Anaerolineales</taxon>
        <taxon>Anaerolineaceae</taxon>
        <taxon>Longilinea</taxon>
    </lineage>
</organism>
<dbReference type="SUPFAM" id="SSF48452">
    <property type="entry name" value="TPR-like"/>
    <property type="match status" value="2"/>
</dbReference>
<accession>A0A0S7B6L1</accession>
<dbReference type="PANTHER" id="PTHR12558">
    <property type="entry name" value="CELL DIVISION CYCLE 16,23,27"/>
    <property type="match status" value="1"/>
</dbReference>
<feature type="repeat" description="TPR" evidence="1">
    <location>
        <begin position="80"/>
        <end position="113"/>
    </location>
</feature>
<dbReference type="InterPro" id="IPR011990">
    <property type="entry name" value="TPR-like_helical_dom_sf"/>
</dbReference>
<dbReference type="OrthoDB" id="9769030at2"/>
<reference evidence="2" key="1">
    <citation type="submission" date="2015-07" db="EMBL/GenBank/DDBJ databases">
        <title>Draft Genome Sequences of Anaerolinea thermolimosa IMO-1, Bellilinea caldifistulae GOMI-1, Leptolinea tardivitalis YMTK-2, Levilinea saccharolytica KIBI-1,Longilinea arvoryzae KOME-1, Previously Described as Members of the Anaerolineaceae (Chloroflexi).</title>
        <authorList>
            <person name="Sekiguchi Y."/>
            <person name="Ohashi A."/>
            <person name="Matsuura N."/>
            <person name="Tourlousse M.D."/>
        </authorList>
    </citation>
    <scope>NUCLEOTIDE SEQUENCE [LARGE SCALE GENOMIC DNA]</scope>
    <source>
        <strain evidence="2">KOME-1</strain>
    </source>
</reference>
<feature type="repeat" description="TPR" evidence="1">
    <location>
        <begin position="396"/>
        <end position="429"/>
    </location>
</feature>
<evidence type="ECO:0000313" key="3">
    <source>
        <dbReference type="Proteomes" id="UP000055060"/>
    </source>
</evidence>
<protein>
    <submittedName>
        <fullName evidence="2">Protein containg TPR repeat</fullName>
    </submittedName>
</protein>
<dbReference type="STRING" id="360412.LARV_00584"/>
<dbReference type="EMBL" id="DF967972">
    <property type="protein sequence ID" value="GAP12844.1"/>
    <property type="molecule type" value="Genomic_DNA"/>
</dbReference>
<dbReference type="AlphaFoldDB" id="A0A0S7B6L1"/>
<dbReference type="SMART" id="SM00028">
    <property type="entry name" value="TPR"/>
    <property type="match status" value="5"/>
</dbReference>
<proteinExistence type="predicted"/>
<dbReference type="PANTHER" id="PTHR12558:SF13">
    <property type="entry name" value="CELL DIVISION CYCLE PROTEIN 27 HOMOLOG"/>
    <property type="match status" value="1"/>
</dbReference>
<evidence type="ECO:0000313" key="2">
    <source>
        <dbReference type="EMBL" id="GAP12844.1"/>
    </source>
</evidence>
<feature type="repeat" description="TPR" evidence="1">
    <location>
        <begin position="215"/>
        <end position="248"/>
    </location>
</feature>
<dbReference type="InterPro" id="IPR019734">
    <property type="entry name" value="TPR_rpt"/>
</dbReference>
<dbReference type="Pfam" id="PF14559">
    <property type="entry name" value="TPR_19"/>
    <property type="match status" value="2"/>
</dbReference>
<keyword evidence="3" id="KW-1185">Reference proteome</keyword>
<keyword evidence="1" id="KW-0802">TPR repeat</keyword>
<dbReference type="Gene3D" id="1.25.40.10">
    <property type="entry name" value="Tetratricopeptide repeat domain"/>
    <property type="match status" value="4"/>
</dbReference>
<name>A0A0S7B6L1_9CHLR</name>